<dbReference type="Proteomes" id="UP001198893">
    <property type="component" value="Unassembled WGS sequence"/>
</dbReference>
<reference evidence="4" key="1">
    <citation type="submission" date="2021-10" db="EMBL/GenBank/DDBJ databases">
        <title>Anaerobic single-cell dispensing facilitates the cultivation of human gut bacteria.</title>
        <authorList>
            <person name="Afrizal A."/>
        </authorList>
    </citation>
    <scope>NUCLEOTIDE SEQUENCE</scope>
    <source>
        <strain evidence="4">CLA-AA-H204</strain>
    </source>
</reference>
<evidence type="ECO:0000256" key="1">
    <source>
        <dbReference type="SAM" id="MobiDB-lite"/>
    </source>
</evidence>
<evidence type="ECO:0000313" key="4">
    <source>
        <dbReference type="EMBL" id="MCC2241785.1"/>
    </source>
</evidence>
<dbReference type="Gene3D" id="2.60.40.10">
    <property type="entry name" value="Immunoglobulins"/>
    <property type="match status" value="1"/>
</dbReference>
<keyword evidence="3" id="KW-0732">Signal</keyword>
<keyword evidence="2" id="KW-0812">Transmembrane</keyword>
<dbReference type="AlphaFoldDB" id="A0AAW4WI24"/>
<sequence>MGKRKKLLGLVLVVCMLFTLTPITSRADVTTEKWTDFTAADFAGGSGTKDDPYQIATAGQLAKLASEVNSGVPEQTHLGEYFKLTAPIDLSGKRWIPIGYGNASSKAFSGYFDGNNQVITGLYVDERGNNVCAGLFGVVVAVSDETVLKNFCIKNATIYAGNSTDANASPDIYGAGVLVGSLTTMGGSRATFVGVENCQGTGQVDSKMYAGGLIGDASRAHVSDCSADVTVTGRCISGGFIGNVFLGSYKNCTAKGNVSGGWSTGGFAGCVFESDASVEIEHCASYGNVEANDWNTGGFVGYLEKGKIRNSVSYGNVKSTVAGCEPKTGGFSGTNTEGNIQNCNAAGTVTGSHPTIAPGGFIGYDNNGTTAGCAFDKKKNPSLNDVGADSGTPGSNQIKAADTTSLLSNICGSYLGGHTLSKVGRKEATHLTEGNIQYWVCANCGGYFSDASGANMITSLDVVIAKTAEHTADRTGWHSDADNHWNTCECGEKINQSGHSFTWVIDKEATSTEKGSKHEQCTVCNYAKTAVEIPPVKTGTEETKTSYKIIEGTESSYVLQSGNSLTIRVDAEFSKFAGIKVDGVQIGKDNYDVKSGSTIVTLKSSYLNTLTAGTHNLEMLWTDGSASTTFTIQASVNQNPDNKNQETATASNTQPATQTNTKQTTDKSPKTGDYNNPLVWAAWLIVSEIIIAGTVYYRKKKHL</sequence>
<protein>
    <recommendedName>
        <fullName evidence="6">GLUG domain-containing protein</fullName>
    </recommendedName>
</protein>
<feature type="chain" id="PRO_5043856932" description="GLUG domain-containing protein" evidence="3">
    <location>
        <begin position="28"/>
        <end position="703"/>
    </location>
</feature>
<feature type="signal peptide" evidence="3">
    <location>
        <begin position="1"/>
        <end position="27"/>
    </location>
</feature>
<keyword evidence="2" id="KW-1133">Transmembrane helix</keyword>
<feature type="transmembrane region" description="Helical" evidence="2">
    <location>
        <begin position="678"/>
        <end position="697"/>
    </location>
</feature>
<feature type="region of interest" description="Disordered" evidence="1">
    <location>
        <begin position="637"/>
        <end position="671"/>
    </location>
</feature>
<gene>
    <name evidence="4" type="ORF">LKD47_05620</name>
</gene>
<organism evidence="4 5">
    <name type="scientific">Roseburia amylophila</name>
    <dbReference type="NCBI Taxonomy" id="2981794"/>
    <lineage>
        <taxon>Bacteria</taxon>
        <taxon>Bacillati</taxon>
        <taxon>Bacillota</taxon>
        <taxon>Clostridia</taxon>
        <taxon>Lachnospirales</taxon>
        <taxon>Lachnospiraceae</taxon>
        <taxon>Roseburia</taxon>
    </lineage>
</organism>
<dbReference type="EMBL" id="JAJEQW010000004">
    <property type="protein sequence ID" value="MCC2241785.1"/>
    <property type="molecule type" value="Genomic_DNA"/>
</dbReference>
<dbReference type="Gene3D" id="2.160.20.110">
    <property type="match status" value="2"/>
</dbReference>
<evidence type="ECO:0000256" key="2">
    <source>
        <dbReference type="SAM" id="Phobius"/>
    </source>
</evidence>
<dbReference type="RefSeq" id="WP_227709880.1">
    <property type="nucleotide sequence ID" value="NZ_JAJEQW010000004.1"/>
</dbReference>
<evidence type="ECO:0008006" key="6">
    <source>
        <dbReference type="Google" id="ProtNLM"/>
    </source>
</evidence>
<evidence type="ECO:0000313" key="5">
    <source>
        <dbReference type="Proteomes" id="UP001198893"/>
    </source>
</evidence>
<proteinExistence type="predicted"/>
<accession>A0AAW4WI24</accession>
<comment type="caution">
    <text evidence="4">The sequence shown here is derived from an EMBL/GenBank/DDBJ whole genome shotgun (WGS) entry which is preliminary data.</text>
</comment>
<dbReference type="InterPro" id="IPR013783">
    <property type="entry name" value="Ig-like_fold"/>
</dbReference>
<evidence type="ECO:0000256" key="3">
    <source>
        <dbReference type="SAM" id="SignalP"/>
    </source>
</evidence>
<feature type="compositionally biased region" description="Polar residues" evidence="1">
    <location>
        <begin position="637"/>
        <end position="663"/>
    </location>
</feature>
<name>A0AAW4WI24_9FIRM</name>
<keyword evidence="2" id="KW-0472">Membrane</keyword>